<feature type="domain" description="S-Me-THD N-terminal" evidence="3">
    <location>
        <begin position="592"/>
        <end position="746"/>
    </location>
</feature>
<dbReference type="Pfam" id="PF01968">
    <property type="entry name" value="Hydantoinase_A"/>
    <property type="match status" value="1"/>
</dbReference>
<dbReference type="SUPFAM" id="SSF160991">
    <property type="entry name" value="CV3147-like"/>
    <property type="match status" value="1"/>
</dbReference>
<evidence type="ECO:0000259" key="1">
    <source>
        <dbReference type="Pfam" id="PF01968"/>
    </source>
</evidence>
<dbReference type="PANTHER" id="PTHR11365">
    <property type="entry name" value="5-OXOPROLINASE RELATED"/>
    <property type="match status" value="1"/>
</dbReference>
<gene>
    <name evidence="5" type="ORF">WICANDRAFT_99727</name>
</gene>
<dbReference type="SUPFAM" id="SSF53067">
    <property type="entry name" value="Actin-like ATPase domain"/>
    <property type="match status" value="2"/>
</dbReference>
<proteinExistence type="predicted"/>
<dbReference type="InterPro" id="IPR008040">
    <property type="entry name" value="Hydant_A_N"/>
</dbReference>
<dbReference type="InterPro" id="IPR024071">
    <property type="entry name" value="S-Me-THD_C_sf"/>
</dbReference>
<dbReference type="FunFam" id="3.40.1610.10:FF:000001">
    <property type="entry name" value="Hydantoinase, putative"/>
    <property type="match status" value="1"/>
</dbReference>
<evidence type="ECO:0000259" key="2">
    <source>
        <dbReference type="Pfam" id="PF05378"/>
    </source>
</evidence>
<dbReference type="Gene3D" id="3.30.420.40">
    <property type="match status" value="1"/>
</dbReference>
<dbReference type="PANTHER" id="PTHR11365:SF10">
    <property type="entry name" value="HYDANTOINASE_OXOPROLINASE"/>
    <property type="match status" value="1"/>
</dbReference>
<dbReference type="GeneID" id="30203942"/>
<dbReference type="Proteomes" id="UP000094112">
    <property type="component" value="Unassembled WGS sequence"/>
</dbReference>
<dbReference type="GO" id="GO:0016787">
    <property type="term" value="F:hydrolase activity"/>
    <property type="evidence" value="ECO:0007669"/>
    <property type="project" value="InterPro"/>
</dbReference>
<feature type="domain" description="S-Me-THD-like C-terminal" evidence="4">
    <location>
        <begin position="750"/>
        <end position="940"/>
    </location>
</feature>
<dbReference type="Pfam" id="PF20906">
    <property type="entry name" value="S-Me-THD_C"/>
    <property type="match status" value="1"/>
</dbReference>
<dbReference type="InterPro" id="IPR043129">
    <property type="entry name" value="ATPase_NBD"/>
</dbReference>
<name>A0A1E3P740_WICAA</name>
<dbReference type="OrthoDB" id="5404895at2759"/>
<dbReference type="EMBL" id="KV454209">
    <property type="protein sequence ID" value="ODQ61168.1"/>
    <property type="molecule type" value="Genomic_DNA"/>
</dbReference>
<dbReference type="InterPro" id="IPR010318">
    <property type="entry name" value="S-Me-THD_N"/>
</dbReference>
<accession>A0A1E3P740</accession>
<evidence type="ECO:0000313" key="6">
    <source>
        <dbReference type="Proteomes" id="UP000094112"/>
    </source>
</evidence>
<sequence length="954" mass="103436">MSKYLIGIDVGGTNTDSVLLDPSRSINNHSVLSWNKQLTTNNVSEGIKNSILELFKSQPDVSKDDILSLTIGTTHFINAIVERDQARLDKVAVLRICGPYSHNVPPFSDFPRDLQNLLDGYQGLIQGGFHVDGSTIVEIDEEEIKNHAKQIRDLGIKSIAVTGIFSPVFPEQELKVLEILKKELPDANIVLSNELSGIGLLERENLTILNAAVKNFANKIIKAFAKAVRESGIDAPILLTQNDGTVLTINEALKIPIKTFSSGTTNSMRGASFLLNKFEGQNVIVVDVGGTTTDVGLLLPNGYPRKTSSYSFIGGVKTRLSMPQVESIGLGGGSIVRDHGTHVTIGPDSVGNDFGKSIVGGGSTLTTSDIAVAVELENEDVDNPILSIGDKSRVKGKVSNELKGKYELEILNMIERVIDKMKTSPVDVPVLLVGGGSFILPKKIKGASEAWRPKYFQVANAIGAAIGKISAVAQKFGKTDEKDEIINELKEQAFAKALANGALEPTITVVDINSEEVPYANLHRFEVKVIADVDFAKLKDTVPTDILTSSEEEEEVFVKNAMRRDDDSEKMENIEEYKPSITSDKEWLISQTDLELLRIGTYILGCGGGGDPYPQYLIAKNLLKSGGVMRVVDVDFKQNYDSISVGFCGSPTVANERLQGSEIKNAYNLLNFKGNIESVVALEIGGGNGFQSLLLGAELNTKIIDADLMGRAYPMVWQITPVVLSEDSFYSPCAFSDGNGNDVVVHKTKTNQYAEKVVRAALSELGSFVGLVSSIKDVNSLVIRNSISLAWRVGRAVAIARQKSDIENLPEHIINSVKPTGAKKLFEGKIVAVEKKVHKGYVFGEVIIENSKQGQTLKIPFQNENIYASLEGEIIASVPDLITVIDADTGEAVGTPDYKYGLVVFVLAISPSNLWTDTEKGLKVGGPEAFGLDDIKYNPIGTYVKPVSVIDEFK</sequence>
<dbReference type="InterPro" id="IPR002821">
    <property type="entry name" value="Hydantoinase_A"/>
</dbReference>
<keyword evidence="6" id="KW-1185">Reference proteome</keyword>
<dbReference type="AlphaFoldDB" id="A0A1E3P740"/>
<evidence type="ECO:0000259" key="4">
    <source>
        <dbReference type="Pfam" id="PF20906"/>
    </source>
</evidence>
<evidence type="ECO:0000313" key="5">
    <source>
        <dbReference type="EMBL" id="ODQ61168.1"/>
    </source>
</evidence>
<organism evidence="5 6">
    <name type="scientific">Wickerhamomyces anomalus (strain ATCC 58044 / CBS 1984 / NCYC 433 / NRRL Y-366-8)</name>
    <name type="common">Yeast</name>
    <name type="synonym">Hansenula anomala</name>
    <dbReference type="NCBI Taxonomy" id="683960"/>
    <lineage>
        <taxon>Eukaryota</taxon>
        <taxon>Fungi</taxon>
        <taxon>Dikarya</taxon>
        <taxon>Ascomycota</taxon>
        <taxon>Saccharomycotina</taxon>
        <taxon>Saccharomycetes</taxon>
        <taxon>Phaffomycetales</taxon>
        <taxon>Wickerhamomycetaceae</taxon>
        <taxon>Wickerhamomyces</taxon>
    </lineage>
</organism>
<dbReference type="RefSeq" id="XP_019040375.1">
    <property type="nucleotide sequence ID" value="XM_019186696.1"/>
</dbReference>
<dbReference type="InterPro" id="IPR045079">
    <property type="entry name" value="Oxoprolinase-like"/>
</dbReference>
<dbReference type="Pfam" id="PF06032">
    <property type="entry name" value="S-Me-THD_N"/>
    <property type="match status" value="1"/>
</dbReference>
<reference evidence="5 6" key="1">
    <citation type="journal article" date="2016" name="Proc. Natl. Acad. Sci. U.S.A.">
        <title>Comparative genomics of biotechnologically important yeasts.</title>
        <authorList>
            <person name="Riley R."/>
            <person name="Haridas S."/>
            <person name="Wolfe K.H."/>
            <person name="Lopes M.R."/>
            <person name="Hittinger C.T."/>
            <person name="Goeker M."/>
            <person name="Salamov A.A."/>
            <person name="Wisecaver J.H."/>
            <person name="Long T.M."/>
            <person name="Calvey C.H."/>
            <person name="Aerts A.L."/>
            <person name="Barry K.W."/>
            <person name="Choi C."/>
            <person name="Clum A."/>
            <person name="Coughlan A.Y."/>
            <person name="Deshpande S."/>
            <person name="Douglass A.P."/>
            <person name="Hanson S.J."/>
            <person name="Klenk H.-P."/>
            <person name="LaButti K.M."/>
            <person name="Lapidus A."/>
            <person name="Lindquist E.A."/>
            <person name="Lipzen A.M."/>
            <person name="Meier-Kolthoff J.P."/>
            <person name="Ohm R.A."/>
            <person name="Otillar R.P."/>
            <person name="Pangilinan J.L."/>
            <person name="Peng Y."/>
            <person name="Rokas A."/>
            <person name="Rosa C.A."/>
            <person name="Scheuner C."/>
            <person name="Sibirny A.A."/>
            <person name="Slot J.C."/>
            <person name="Stielow J.B."/>
            <person name="Sun H."/>
            <person name="Kurtzman C.P."/>
            <person name="Blackwell M."/>
            <person name="Grigoriev I.V."/>
            <person name="Jeffries T.W."/>
        </authorList>
    </citation>
    <scope>NUCLEOTIDE SEQUENCE [LARGE SCALE GENOMIC DNA]</scope>
    <source>
        <strain evidence="6">ATCC 58044 / CBS 1984 / NCYC 433 / NRRL Y-366-8</strain>
    </source>
</reference>
<dbReference type="Gene3D" id="3.40.1610.10">
    <property type="entry name" value="CV3147-like domain"/>
    <property type="match status" value="1"/>
</dbReference>
<dbReference type="InterPro" id="IPR027479">
    <property type="entry name" value="S-Me-THD_N_sf"/>
</dbReference>
<feature type="domain" description="Hydantoinase/oxoprolinase N-terminal" evidence="2">
    <location>
        <begin position="6"/>
        <end position="183"/>
    </location>
</feature>
<dbReference type="STRING" id="683960.A0A1E3P740"/>
<dbReference type="Pfam" id="PF05378">
    <property type="entry name" value="Hydant_A_N"/>
    <property type="match status" value="1"/>
</dbReference>
<evidence type="ECO:0008006" key="7">
    <source>
        <dbReference type="Google" id="ProtNLM"/>
    </source>
</evidence>
<dbReference type="InterPro" id="IPR048350">
    <property type="entry name" value="S-Me-THD-like_C"/>
</dbReference>
<evidence type="ECO:0000259" key="3">
    <source>
        <dbReference type="Pfam" id="PF06032"/>
    </source>
</evidence>
<feature type="domain" description="Hydantoinase A/oxoprolinase" evidence="1">
    <location>
        <begin position="203"/>
        <end position="375"/>
    </location>
</feature>
<protein>
    <recommendedName>
        <fullName evidence="7">Hydantoinase/oxoprolinase</fullName>
    </recommendedName>
</protein>
<dbReference type="Gene3D" id="2.40.390.10">
    <property type="entry name" value="CV3147-like"/>
    <property type="match status" value="1"/>
</dbReference>